<protein>
    <recommendedName>
        <fullName evidence="3">DUF3806 domain-containing protein</fullName>
    </recommendedName>
</protein>
<sequence length="140" mass="15852">MNIEETILDYCNAAVQIGKDSYHVDLDFTPDTVKQVNEILDHYHEIYAEEDSDGEMHQRINTYAGIFGIYVGEVLRRNYASDYNWESTEHGFGLTKDNSAVYPISKAYKHIENGADGGDQIDSFFKVAVFIVQGKFPSKG</sequence>
<dbReference type="Proteomes" id="UP001519272">
    <property type="component" value="Unassembled WGS sequence"/>
</dbReference>
<organism evidence="1 2">
    <name type="scientific">Paenibacillus turicensis</name>
    <dbReference type="NCBI Taxonomy" id="160487"/>
    <lineage>
        <taxon>Bacteria</taxon>
        <taxon>Bacillati</taxon>
        <taxon>Bacillota</taxon>
        <taxon>Bacilli</taxon>
        <taxon>Bacillales</taxon>
        <taxon>Paenibacillaceae</taxon>
        <taxon>Paenibacillus</taxon>
    </lineage>
</organism>
<dbReference type="RefSeq" id="WP_210087401.1">
    <property type="nucleotide sequence ID" value="NZ_JAGGKG010000001.1"/>
</dbReference>
<gene>
    <name evidence="1" type="ORF">J2Z32_000348</name>
</gene>
<evidence type="ECO:0008006" key="3">
    <source>
        <dbReference type="Google" id="ProtNLM"/>
    </source>
</evidence>
<dbReference type="EMBL" id="JAGGKG010000001">
    <property type="protein sequence ID" value="MBP1903736.1"/>
    <property type="molecule type" value="Genomic_DNA"/>
</dbReference>
<reference evidence="1 2" key="1">
    <citation type="submission" date="2021-03" db="EMBL/GenBank/DDBJ databases">
        <title>Genomic Encyclopedia of Type Strains, Phase IV (KMG-IV): sequencing the most valuable type-strain genomes for metagenomic binning, comparative biology and taxonomic classification.</title>
        <authorList>
            <person name="Goeker M."/>
        </authorList>
    </citation>
    <scope>NUCLEOTIDE SEQUENCE [LARGE SCALE GENOMIC DNA]</scope>
    <source>
        <strain evidence="1 2">DSM 14349</strain>
    </source>
</reference>
<proteinExistence type="predicted"/>
<keyword evidence="2" id="KW-1185">Reference proteome</keyword>
<name>A0ABS4FMI6_9BACL</name>
<accession>A0ABS4FMI6</accession>
<evidence type="ECO:0000313" key="1">
    <source>
        <dbReference type="EMBL" id="MBP1903736.1"/>
    </source>
</evidence>
<comment type="caution">
    <text evidence="1">The sequence shown here is derived from an EMBL/GenBank/DDBJ whole genome shotgun (WGS) entry which is preliminary data.</text>
</comment>
<evidence type="ECO:0000313" key="2">
    <source>
        <dbReference type="Proteomes" id="UP001519272"/>
    </source>
</evidence>